<organism evidence="2">
    <name type="scientific">Anguilla anguilla</name>
    <name type="common">European freshwater eel</name>
    <name type="synonym">Muraena anguilla</name>
    <dbReference type="NCBI Taxonomy" id="7936"/>
    <lineage>
        <taxon>Eukaryota</taxon>
        <taxon>Metazoa</taxon>
        <taxon>Chordata</taxon>
        <taxon>Craniata</taxon>
        <taxon>Vertebrata</taxon>
        <taxon>Euteleostomi</taxon>
        <taxon>Actinopterygii</taxon>
        <taxon>Neopterygii</taxon>
        <taxon>Teleostei</taxon>
        <taxon>Anguilliformes</taxon>
        <taxon>Anguillidae</taxon>
        <taxon>Anguilla</taxon>
    </lineage>
</organism>
<keyword evidence="1" id="KW-0732">Signal</keyword>
<dbReference type="AlphaFoldDB" id="A0A0E9WUM3"/>
<accession>A0A0E9WUM3</accession>
<feature type="chain" id="PRO_5002434705" evidence="1">
    <location>
        <begin position="17"/>
        <end position="51"/>
    </location>
</feature>
<feature type="signal peptide" evidence="1">
    <location>
        <begin position="1"/>
        <end position="16"/>
    </location>
</feature>
<reference evidence="2" key="2">
    <citation type="journal article" date="2015" name="Fish Shellfish Immunol.">
        <title>Early steps in the European eel (Anguilla anguilla)-Vibrio vulnificus interaction in the gills: Role of the RtxA13 toxin.</title>
        <authorList>
            <person name="Callol A."/>
            <person name="Pajuelo D."/>
            <person name="Ebbesson L."/>
            <person name="Teles M."/>
            <person name="MacKenzie S."/>
            <person name="Amaro C."/>
        </authorList>
    </citation>
    <scope>NUCLEOTIDE SEQUENCE</scope>
</reference>
<protein>
    <submittedName>
        <fullName evidence="2">Uncharacterized protein</fullName>
    </submittedName>
</protein>
<evidence type="ECO:0000256" key="1">
    <source>
        <dbReference type="SAM" id="SignalP"/>
    </source>
</evidence>
<dbReference type="EMBL" id="GBXM01014473">
    <property type="protein sequence ID" value="JAH94104.1"/>
    <property type="molecule type" value="Transcribed_RNA"/>
</dbReference>
<reference evidence="2" key="1">
    <citation type="submission" date="2014-11" db="EMBL/GenBank/DDBJ databases">
        <authorList>
            <person name="Amaro Gonzalez C."/>
        </authorList>
    </citation>
    <scope>NUCLEOTIDE SEQUENCE</scope>
</reference>
<sequence length="51" mass="5682">MFYLGITIACFSPCLCLILVHAPLPPVEPNHFLCLILEENVSNQIAFLPLL</sequence>
<evidence type="ECO:0000313" key="2">
    <source>
        <dbReference type="EMBL" id="JAH94104.1"/>
    </source>
</evidence>
<name>A0A0E9WUM3_ANGAN</name>
<proteinExistence type="predicted"/>